<protein>
    <submittedName>
        <fullName evidence="1">Uncharacterized protein</fullName>
    </submittedName>
</protein>
<sequence>MADRNVSGESKNQEIRRLLSGEQLEDRYQPELFRVMQRRSESHDVADSLLLELFLRQLSPNLQSILTSIQPFNVQNATEIADRILKVMPVQASAVSEPPVLVPMFLENRNFYRN</sequence>
<keyword evidence="2" id="KW-1185">Reference proteome</keyword>
<comment type="caution">
    <text evidence="1">The sequence shown here is derived from an EMBL/GenBank/DDBJ whole genome shotgun (WGS) entry which is preliminary data.</text>
</comment>
<dbReference type="PANTHER" id="PTHR33327">
    <property type="entry name" value="ENDONUCLEASE"/>
    <property type="match status" value="1"/>
</dbReference>
<reference evidence="1 2" key="1">
    <citation type="journal article" date="2019" name="Sci. Rep.">
        <title>Orb-weaving spider Araneus ventricosus genome elucidates the spidroin gene catalogue.</title>
        <authorList>
            <person name="Kono N."/>
            <person name="Nakamura H."/>
            <person name="Ohtoshi R."/>
            <person name="Moran D.A.P."/>
            <person name="Shinohara A."/>
            <person name="Yoshida Y."/>
            <person name="Fujiwara M."/>
            <person name="Mori M."/>
            <person name="Tomita M."/>
            <person name="Arakawa K."/>
        </authorList>
    </citation>
    <scope>NUCLEOTIDE SEQUENCE [LARGE SCALE GENOMIC DNA]</scope>
</reference>
<dbReference type="PANTHER" id="PTHR33327:SF3">
    <property type="entry name" value="RNA-DIRECTED DNA POLYMERASE"/>
    <property type="match status" value="1"/>
</dbReference>
<organism evidence="1 2">
    <name type="scientific">Araneus ventricosus</name>
    <name type="common">Orbweaver spider</name>
    <name type="synonym">Epeira ventricosa</name>
    <dbReference type="NCBI Taxonomy" id="182803"/>
    <lineage>
        <taxon>Eukaryota</taxon>
        <taxon>Metazoa</taxon>
        <taxon>Ecdysozoa</taxon>
        <taxon>Arthropoda</taxon>
        <taxon>Chelicerata</taxon>
        <taxon>Arachnida</taxon>
        <taxon>Araneae</taxon>
        <taxon>Araneomorphae</taxon>
        <taxon>Entelegynae</taxon>
        <taxon>Araneoidea</taxon>
        <taxon>Araneidae</taxon>
        <taxon>Araneus</taxon>
    </lineage>
</organism>
<dbReference type="OrthoDB" id="6423908at2759"/>
<dbReference type="AlphaFoldDB" id="A0A4Y2Q2V0"/>
<evidence type="ECO:0000313" key="2">
    <source>
        <dbReference type="Proteomes" id="UP000499080"/>
    </source>
</evidence>
<gene>
    <name evidence="1" type="ORF">AVEN_30149_1</name>
</gene>
<accession>A0A4Y2Q2V0</accession>
<dbReference type="EMBL" id="BGPR01012829">
    <property type="protein sequence ID" value="GBN57859.1"/>
    <property type="molecule type" value="Genomic_DNA"/>
</dbReference>
<name>A0A4Y2Q2V0_ARAVE</name>
<evidence type="ECO:0000313" key="1">
    <source>
        <dbReference type="EMBL" id="GBN57859.1"/>
    </source>
</evidence>
<proteinExistence type="predicted"/>
<dbReference type="Proteomes" id="UP000499080">
    <property type="component" value="Unassembled WGS sequence"/>
</dbReference>